<sequence>MMPKRATLEELIAVNAEILALTRGGLPLAPTLTQAAGMLKGADSITTRLGERIQSGQTLGEAIEADGALPRYYAALVRAGEACGQLPAALQELSDALTRSLQLRRTCVMAAVYPVFVAVAAWTLLLFASQSLLPEYDWITASPSGNPDAESRRVVMGAFLYGVPLLLGALVLWVVARGGPDGGVLAAPLGSAANLPGVRNVLRLTAASTYCRLLTLMLKQRTSLPVALELAAEATGWPRYVGPSKRLAEAIRQGNAVSDEGDALKQLPPLVRSAVAMQGDAAVLSEAIDQAASSYEERASLAADTTAVMLPVISSAVLGGSAVVIYAVLMLWPYIQSLKEMAGWF</sequence>
<keyword evidence="6 7" id="KW-0472">Membrane</keyword>
<evidence type="ECO:0000256" key="1">
    <source>
        <dbReference type="ARBA" id="ARBA00004651"/>
    </source>
</evidence>
<feature type="transmembrane region" description="Helical" evidence="7">
    <location>
        <begin position="154"/>
        <end position="175"/>
    </location>
</feature>
<dbReference type="PANTHER" id="PTHR30012">
    <property type="entry name" value="GENERAL SECRETION PATHWAY PROTEIN"/>
    <property type="match status" value="1"/>
</dbReference>
<evidence type="ECO:0000313" key="10">
    <source>
        <dbReference type="Proteomes" id="UP000318995"/>
    </source>
</evidence>
<dbReference type="GO" id="GO:0005886">
    <property type="term" value="C:plasma membrane"/>
    <property type="evidence" value="ECO:0007669"/>
    <property type="project" value="UniProtKB-SubCell"/>
</dbReference>
<dbReference type="AlphaFoldDB" id="A0A5C5VUN9"/>
<comment type="similarity">
    <text evidence="2">Belongs to the GSP F family.</text>
</comment>
<accession>A0A5C5VUN9</accession>
<gene>
    <name evidence="9" type="ORF">Pla111_30350</name>
</gene>
<dbReference type="InterPro" id="IPR018076">
    <property type="entry name" value="T2SS_GspF_dom"/>
</dbReference>
<dbReference type="OrthoDB" id="246588at2"/>
<dbReference type="Pfam" id="PF00482">
    <property type="entry name" value="T2SSF"/>
    <property type="match status" value="2"/>
</dbReference>
<evidence type="ECO:0000256" key="6">
    <source>
        <dbReference type="ARBA" id="ARBA00023136"/>
    </source>
</evidence>
<evidence type="ECO:0000256" key="2">
    <source>
        <dbReference type="ARBA" id="ARBA00005745"/>
    </source>
</evidence>
<feature type="domain" description="Type II secretion system protein GspF" evidence="8">
    <location>
        <begin position="19"/>
        <end position="130"/>
    </location>
</feature>
<evidence type="ECO:0000256" key="5">
    <source>
        <dbReference type="ARBA" id="ARBA00022989"/>
    </source>
</evidence>
<keyword evidence="4 7" id="KW-0812">Transmembrane</keyword>
<evidence type="ECO:0000259" key="8">
    <source>
        <dbReference type="Pfam" id="PF00482"/>
    </source>
</evidence>
<feature type="domain" description="Type II secretion system protein GspF" evidence="8">
    <location>
        <begin position="210"/>
        <end position="331"/>
    </location>
</feature>
<keyword evidence="10" id="KW-1185">Reference proteome</keyword>
<feature type="transmembrane region" description="Helical" evidence="7">
    <location>
        <begin position="308"/>
        <end position="335"/>
    </location>
</feature>
<dbReference type="InterPro" id="IPR003004">
    <property type="entry name" value="GspF/PilC"/>
</dbReference>
<dbReference type="Gene3D" id="1.20.81.30">
    <property type="entry name" value="Type II secretion system (T2SS), domain F"/>
    <property type="match status" value="2"/>
</dbReference>
<name>A0A5C5VUN9_9BACT</name>
<dbReference type="InterPro" id="IPR042094">
    <property type="entry name" value="T2SS_GspF_sf"/>
</dbReference>
<dbReference type="PANTHER" id="PTHR30012:SF0">
    <property type="entry name" value="TYPE II SECRETION SYSTEM PROTEIN F-RELATED"/>
    <property type="match status" value="1"/>
</dbReference>
<evidence type="ECO:0000256" key="3">
    <source>
        <dbReference type="ARBA" id="ARBA00022475"/>
    </source>
</evidence>
<feature type="transmembrane region" description="Helical" evidence="7">
    <location>
        <begin position="107"/>
        <end position="128"/>
    </location>
</feature>
<dbReference type="EMBL" id="SJPH01000009">
    <property type="protein sequence ID" value="TWT41321.1"/>
    <property type="molecule type" value="Genomic_DNA"/>
</dbReference>
<proteinExistence type="inferred from homology"/>
<comment type="caution">
    <text evidence="9">The sequence shown here is derived from an EMBL/GenBank/DDBJ whole genome shotgun (WGS) entry which is preliminary data.</text>
</comment>
<dbReference type="RefSeq" id="WP_146575247.1">
    <property type="nucleotide sequence ID" value="NZ_SJPH01000009.1"/>
</dbReference>
<keyword evidence="3" id="KW-1003">Cell membrane</keyword>
<evidence type="ECO:0000256" key="7">
    <source>
        <dbReference type="SAM" id="Phobius"/>
    </source>
</evidence>
<dbReference type="Proteomes" id="UP000318995">
    <property type="component" value="Unassembled WGS sequence"/>
</dbReference>
<comment type="subcellular location">
    <subcellularLocation>
        <location evidence="1">Cell membrane</location>
        <topology evidence="1">Multi-pass membrane protein</topology>
    </subcellularLocation>
</comment>
<organism evidence="9 10">
    <name type="scientific">Botrimarina hoheduenensis</name>
    <dbReference type="NCBI Taxonomy" id="2528000"/>
    <lineage>
        <taxon>Bacteria</taxon>
        <taxon>Pseudomonadati</taxon>
        <taxon>Planctomycetota</taxon>
        <taxon>Planctomycetia</taxon>
        <taxon>Pirellulales</taxon>
        <taxon>Lacipirellulaceae</taxon>
        <taxon>Botrimarina</taxon>
    </lineage>
</organism>
<protein>
    <submittedName>
        <fullName evidence="9">Type IV pilin biogenesis protein</fullName>
    </submittedName>
</protein>
<evidence type="ECO:0000256" key="4">
    <source>
        <dbReference type="ARBA" id="ARBA00022692"/>
    </source>
</evidence>
<evidence type="ECO:0000313" key="9">
    <source>
        <dbReference type="EMBL" id="TWT41321.1"/>
    </source>
</evidence>
<keyword evidence="5 7" id="KW-1133">Transmembrane helix</keyword>
<reference evidence="9 10" key="1">
    <citation type="submission" date="2019-02" db="EMBL/GenBank/DDBJ databases">
        <title>Deep-cultivation of Planctomycetes and their phenomic and genomic characterization uncovers novel biology.</title>
        <authorList>
            <person name="Wiegand S."/>
            <person name="Jogler M."/>
            <person name="Boedeker C."/>
            <person name="Pinto D."/>
            <person name="Vollmers J."/>
            <person name="Rivas-Marin E."/>
            <person name="Kohn T."/>
            <person name="Peeters S.H."/>
            <person name="Heuer A."/>
            <person name="Rast P."/>
            <person name="Oberbeckmann S."/>
            <person name="Bunk B."/>
            <person name="Jeske O."/>
            <person name="Meyerdierks A."/>
            <person name="Storesund J.E."/>
            <person name="Kallscheuer N."/>
            <person name="Luecker S."/>
            <person name="Lage O.M."/>
            <person name="Pohl T."/>
            <person name="Merkel B.J."/>
            <person name="Hornburger P."/>
            <person name="Mueller R.-W."/>
            <person name="Bruemmer F."/>
            <person name="Labrenz M."/>
            <person name="Spormann A.M."/>
            <person name="Op Den Camp H."/>
            <person name="Overmann J."/>
            <person name="Amann R."/>
            <person name="Jetten M.S.M."/>
            <person name="Mascher T."/>
            <person name="Medema M.H."/>
            <person name="Devos D.P."/>
            <person name="Kaster A.-K."/>
            <person name="Ovreas L."/>
            <person name="Rohde M."/>
            <person name="Galperin M.Y."/>
            <person name="Jogler C."/>
        </authorList>
    </citation>
    <scope>NUCLEOTIDE SEQUENCE [LARGE SCALE GENOMIC DNA]</scope>
    <source>
        <strain evidence="9 10">Pla111</strain>
    </source>
</reference>